<evidence type="ECO:0000256" key="6">
    <source>
        <dbReference type="ARBA" id="ARBA00013023"/>
    </source>
</evidence>
<evidence type="ECO:0000313" key="25">
    <source>
        <dbReference type="EMBL" id="TBW41422.1"/>
    </source>
</evidence>
<dbReference type="Pfam" id="PF08245">
    <property type="entry name" value="Mur_ligase_M"/>
    <property type="match status" value="1"/>
</dbReference>
<evidence type="ECO:0000256" key="10">
    <source>
        <dbReference type="ARBA" id="ARBA00022723"/>
    </source>
</evidence>
<dbReference type="InterPro" id="IPR001645">
    <property type="entry name" value="Folylpolyglutamate_synth"/>
</dbReference>
<evidence type="ECO:0000256" key="8">
    <source>
        <dbReference type="ARBA" id="ARBA00019357"/>
    </source>
</evidence>
<evidence type="ECO:0000256" key="12">
    <source>
        <dbReference type="ARBA" id="ARBA00022840"/>
    </source>
</evidence>
<evidence type="ECO:0000256" key="5">
    <source>
        <dbReference type="ARBA" id="ARBA00008276"/>
    </source>
</evidence>
<evidence type="ECO:0000256" key="14">
    <source>
        <dbReference type="ARBA" id="ARBA00022909"/>
    </source>
</evidence>
<comment type="function">
    <text evidence="2">Functions in two distinct reactions of the de novo folate biosynthetic pathway. Catalyzes the addition of a glutamate residue to dihydropteroate (7,8-dihydropteroate or H2Pte) to form dihydrofolate (7,8-dihydrofolate monoglutamate or H2Pte-Glu). Also catalyzes successive additions of L-glutamate to tetrahydrofolate or 10-formyltetrahydrofolate or 5,10-methylenetetrahydrofolate, leading to folylpolyglutamate derivatives.</text>
</comment>
<dbReference type="SUPFAM" id="SSF53244">
    <property type="entry name" value="MurD-like peptide ligases, peptide-binding domain"/>
    <property type="match status" value="1"/>
</dbReference>
<dbReference type="PIRSF" id="PIRSF001563">
    <property type="entry name" value="Folylpolyglu_synth"/>
    <property type="match status" value="1"/>
</dbReference>
<dbReference type="EMBL" id="SJFN01000001">
    <property type="protein sequence ID" value="TBW41422.1"/>
    <property type="molecule type" value="Genomic_DNA"/>
</dbReference>
<dbReference type="EC" id="6.3.2.12" evidence="6"/>
<dbReference type="GO" id="GO:0004326">
    <property type="term" value="F:tetrahydrofolylpolyglutamate synthase activity"/>
    <property type="evidence" value="ECO:0007669"/>
    <property type="project" value="UniProtKB-EC"/>
</dbReference>
<dbReference type="GO" id="GO:0005737">
    <property type="term" value="C:cytoplasm"/>
    <property type="evidence" value="ECO:0007669"/>
    <property type="project" value="TreeGrafter"/>
</dbReference>
<evidence type="ECO:0000256" key="20">
    <source>
        <dbReference type="ARBA" id="ARBA00049035"/>
    </source>
</evidence>
<reference evidence="25 26" key="1">
    <citation type="submission" date="2019-02" db="EMBL/GenBank/DDBJ databases">
        <title>Siculibacillus lacustris gen. nov., sp. nov., a new rosette-forming bacterium isolated from a freshwater crater lake (Lake St. Ana, Romania).</title>
        <authorList>
            <person name="Felfoldi T."/>
            <person name="Marton Z."/>
            <person name="Szabo A."/>
            <person name="Mentes A."/>
            <person name="Boka K."/>
            <person name="Marialigeti K."/>
            <person name="Mathe I."/>
            <person name="Koncz M."/>
            <person name="Schumann P."/>
            <person name="Toth E."/>
        </authorList>
    </citation>
    <scope>NUCLEOTIDE SEQUENCE [LARGE SCALE GENOMIC DNA]</scope>
    <source>
        <strain evidence="25 26">SA-279</strain>
    </source>
</reference>
<dbReference type="Gene3D" id="3.90.190.20">
    <property type="entry name" value="Mur ligase, C-terminal domain"/>
    <property type="match status" value="1"/>
</dbReference>
<comment type="similarity">
    <text evidence="5 22">Belongs to the folylpolyglutamate synthase family.</text>
</comment>
<keyword evidence="26" id="KW-1185">Reference proteome</keyword>
<evidence type="ECO:0000259" key="24">
    <source>
        <dbReference type="Pfam" id="PF08245"/>
    </source>
</evidence>
<comment type="catalytic activity">
    <reaction evidence="20">
        <text>(6R)-5,10-methylenetetrahydrofolyl-(gamma-L-Glu)(n) + L-glutamate + ATP = (6R)-5,10-methylenetetrahydrofolyl-(gamma-L-Glu)(n+1) + ADP + phosphate + H(+)</text>
        <dbReference type="Rhea" id="RHEA:51912"/>
        <dbReference type="Rhea" id="RHEA-COMP:13257"/>
        <dbReference type="Rhea" id="RHEA-COMP:13258"/>
        <dbReference type="ChEBI" id="CHEBI:15378"/>
        <dbReference type="ChEBI" id="CHEBI:29985"/>
        <dbReference type="ChEBI" id="CHEBI:30616"/>
        <dbReference type="ChEBI" id="CHEBI:43474"/>
        <dbReference type="ChEBI" id="CHEBI:136572"/>
        <dbReference type="ChEBI" id="CHEBI:456216"/>
        <dbReference type="EC" id="6.3.2.17"/>
    </reaction>
</comment>
<dbReference type="Proteomes" id="UP000292781">
    <property type="component" value="Unassembled WGS sequence"/>
</dbReference>
<dbReference type="GO" id="GO:0046872">
    <property type="term" value="F:metal ion binding"/>
    <property type="evidence" value="ECO:0007669"/>
    <property type="project" value="UniProtKB-KW"/>
</dbReference>
<evidence type="ECO:0000313" key="26">
    <source>
        <dbReference type="Proteomes" id="UP000292781"/>
    </source>
</evidence>
<evidence type="ECO:0000256" key="17">
    <source>
        <dbReference type="ARBA" id="ARBA00032510"/>
    </source>
</evidence>
<dbReference type="PANTHER" id="PTHR11136">
    <property type="entry name" value="FOLYLPOLYGLUTAMATE SYNTHASE-RELATED"/>
    <property type="match status" value="1"/>
</dbReference>
<dbReference type="OrthoDB" id="9809356at2"/>
<keyword evidence="10" id="KW-0479">Metal-binding</keyword>
<evidence type="ECO:0000256" key="22">
    <source>
        <dbReference type="PIRNR" id="PIRNR001563"/>
    </source>
</evidence>
<keyword evidence="9 22" id="KW-0436">Ligase</keyword>
<keyword evidence="14" id="KW-0289">Folate biosynthesis</keyword>
<comment type="catalytic activity">
    <reaction evidence="19">
        <text>10-formyltetrahydrofolyl-(gamma-L-Glu)(n) + L-glutamate + ATP = 10-formyltetrahydrofolyl-(gamma-L-Glu)(n+1) + ADP + phosphate + H(+)</text>
        <dbReference type="Rhea" id="RHEA:51904"/>
        <dbReference type="Rhea" id="RHEA-COMP:13088"/>
        <dbReference type="Rhea" id="RHEA-COMP:14300"/>
        <dbReference type="ChEBI" id="CHEBI:15378"/>
        <dbReference type="ChEBI" id="CHEBI:29985"/>
        <dbReference type="ChEBI" id="CHEBI:30616"/>
        <dbReference type="ChEBI" id="CHEBI:43474"/>
        <dbReference type="ChEBI" id="CHEBI:134413"/>
        <dbReference type="ChEBI" id="CHEBI:456216"/>
        <dbReference type="EC" id="6.3.2.17"/>
    </reaction>
</comment>
<comment type="catalytic activity">
    <reaction evidence="18">
        <text>(6S)-5,6,7,8-tetrahydrofolyl-(gamma-L-Glu)(n) + L-glutamate + ATP = (6S)-5,6,7,8-tetrahydrofolyl-(gamma-L-Glu)(n+1) + ADP + phosphate + H(+)</text>
        <dbReference type="Rhea" id="RHEA:10580"/>
        <dbReference type="Rhea" id="RHEA-COMP:14738"/>
        <dbReference type="Rhea" id="RHEA-COMP:14740"/>
        <dbReference type="ChEBI" id="CHEBI:15378"/>
        <dbReference type="ChEBI" id="CHEBI:29985"/>
        <dbReference type="ChEBI" id="CHEBI:30616"/>
        <dbReference type="ChEBI" id="CHEBI:43474"/>
        <dbReference type="ChEBI" id="CHEBI:141005"/>
        <dbReference type="ChEBI" id="CHEBI:456216"/>
        <dbReference type="EC" id="6.3.2.17"/>
    </reaction>
</comment>
<evidence type="ECO:0000256" key="18">
    <source>
        <dbReference type="ARBA" id="ARBA00047493"/>
    </source>
</evidence>
<evidence type="ECO:0000256" key="4">
    <source>
        <dbReference type="ARBA" id="ARBA00005150"/>
    </source>
</evidence>
<sequence>MTRVLARLGDPHLAMPPVIHVAGTNGKGSTVADLRAILEASGRRVHVFTSPHLVRFNERVRVAGRLADDATLVAAIERAEDANAGEPITFFELMTLAAFVLFAEHPADVTLLEVGLGGRLDATNVVPAPLVSVITSISIDHEKFLGSTLTAIAGEKAGIVKRGRPVVSAPQEPEVEAVLERAAARAGVPLQLGGREWTVGEERGRMVFQSEHGLLDLPRPRLVGRHQVVNAGTAIAALEAAGFVLSADEIGRGLERAVWPARMQRIAGGPLVDAAPAGAELWLDGGHNPGAGVVVAEVVADLADRAPKPLHLIAGMLETKDPIGFFRPFAGLARSVACVPVSGDQRGRDPEELAAAARAAGLPAETFAGPLAALAALRAAGGEAPRILICGSLHLAGEILALAGMPPD</sequence>
<dbReference type="UniPathway" id="UPA00077">
    <property type="reaction ID" value="UER00157"/>
</dbReference>
<evidence type="ECO:0000256" key="2">
    <source>
        <dbReference type="ARBA" id="ARBA00002714"/>
    </source>
</evidence>
<keyword evidence="12 22" id="KW-0067">ATP-binding</keyword>
<comment type="cofactor">
    <cofactor evidence="1">
        <name>Mg(2+)</name>
        <dbReference type="ChEBI" id="CHEBI:18420"/>
    </cofactor>
</comment>
<evidence type="ECO:0000256" key="15">
    <source>
        <dbReference type="ARBA" id="ARBA00030048"/>
    </source>
</evidence>
<dbReference type="PANTHER" id="PTHR11136:SF0">
    <property type="entry name" value="DIHYDROFOLATE SYNTHETASE-RELATED"/>
    <property type="match status" value="1"/>
</dbReference>
<protein>
    <recommendedName>
        <fullName evidence="8">Dihydrofolate synthase/folylpolyglutamate synthase</fullName>
        <ecNumber evidence="6">6.3.2.12</ecNumber>
        <ecNumber evidence="7">6.3.2.17</ecNumber>
    </recommendedName>
    <alternativeName>
        <fullName evidence="17">Folylpoly-gamma-glutamate synthetase-dihydrofolate synthetase</fullName>
    </alternativeName>
    <alternativeName>
        <fullName evidence="15">Folylpolyglutamate synthetase</fullName>
    </alternativeName>
    <alternativeName>
        <fullName evidence="16">Tetrahydrofolylpolyglutamate synthase</fullName>
    </alternativeName>
</protein>
<dbReference type="Gene3D" id="3.40.1190.10">
    <property type="entry name" value="Mur-like, catalytic domain"/>
    <property type="match status" value="1"/>
</dbReference>
<dbReference type="AlphaFoldDB" id="A0A4Q9VY45"/>
<evidence type="ECO:0000256" key="13">
    <source>
        <dbReference type="ARBA" id="ARBA00022842"/>
    </source>
</evidence>
<dbReference type="SUPFAM" id="SSF53623">
    <property type="entry name" value="MurD-like peptide ligases, catalytic domain"/>
    <property type="match status" value="1"/>
</dbReference>
<proteinExistence type="inferred from homology"/>
<accession>A0A4Q9VY45</accession>
<evidence type="ECO:0000256" key="16">
    <source>
        <dbReference type="ARBA" id="ARBA00030592"/>
    </source>
</evidence>
<comment type="caution">
    <text evidence="25">The sequence shown here is derived from an EMBL/GenBank/DDBJ whole genome shotgun (WGS) entry which is preliminary data.</text>
</comment>
<evidence type="ECO:0000256" key="19">
    <source>
        <dbReference type="ARBA" id="ARBA00047808"/>
    </source>
</evidence>
<evidence type="ECO:0000256" key="1">
    <source>
        <dbReference type="ARBA" id="ARBA00001946"/>
    </source>
</evidence>
<dbReference type="InterPro" id="IPR018109">
    <property type="entry name" value="Folylpolyglutamate_synth_CS"/>
</dbReference>
<evidence type="ECO:0000256" key="21">
    <source>
        <dbReference type="ARBA" id="ARBA00049161"/>
    </source>
</evidence>
<dbReference type="InterPro" id="IPR004101">
    <property type="entry name" value="Mur_ligase_C"/>
</dbReference>
<keyword evidence="13" id="KW-0460">Magnesium</keyword>
<gene>
    <name evidence="25" type="ORF">EYW49_00365</name>
</gene>
<dbReference type="PROSITE" id="PS01012">
    <property type="entry name" value="FOLYLPOLYGLU_SYNT_2"/>
    <property type="match status" value="1"/>
</dbReference>
<dbReference type="InterPro" id="IPR036565">
    <property type="entry name" value="Mur-like_cat_sf"/>
</dbReference>
<comment type="pathway">
    <text evidence="4">Cofactor biosynthesis; tetrahydrofolylpolyglutamate biosynthesis.</text>
</comment>
<dbReference type="NCBIfam" id="TIGR01499">
    <property type="entry name" value="folC"/>
    <property type="match status" value="1"/>
</dbReference>
<dbReference type="GO" id="GO:0046654">
    <property type="term" value="P:tetrahydrofolate biosynthetic process"/>
    <property type="evidence" value="ECO:0007669"/>
    <property type="project" value="UniProtKB-UniPathway"/>
</dbReference>
<feature type="domain" description="Mur ligase central" evidence="24">
    <location>
        <begin position="21"/>
        <end position="237"/>
    </location>
</feature>
<evidence type="ECO:0000259" key="23">
    <source>
        <dbReference type="Pfam" id="PF02875"/>
    </source>
</evidence>
<feature type="domain" description="Mur ligase C-terminal" evidence="23">
    <location>
        <begin position="275"/>
        <end position="392"/>
    </location>
</feature>
<evidence type="ECO:0000256" key="9">
    <source>
        <dbReference type="ARBA" id="ARBA00022598"/>
    </source>
</evidence>
<dbReference type="InterPro" id="IPR036615">
    <property type="entry name" value="Mur_ligase_C_dom_sf"/>
</dbReference>
<dbReference type="FunFam" id="3.40.1190.10:FF:000011">
    <property type="entry name" value="Folylpolyglutamate synthase/dihydrofolate synthase"/>
    <property type="match status" value="1"/>
</dbReference>
<dbReference type="Pfam" id="PF02875">
    <property type="entry name" value="Mur_ligase_C"/>
    <property type="match status" value="1"/>
</dbReference>
<comment type="catalytic activity">
    <reaction evidence="21">
        <text>7,8-dihydropteroate + L-glutamate + ATP = 7,8-dihydrofolate + ADP + phosphate + H(+)</text>
        <dbReference type="Rhea" id="RHEA:23584"/>
        <dbReference type="ChEBI" id="CHEBI:15378"/>
        <dbReference type="ChEBI" id="CHEBI:17839"/>
        <dbReference type="ChEBI" id="CHEBI:29985"/>
        <dbReference type="ChEBI" id="CHEBI:30616"/>
        <dbReference type="ChEBI" id="CHEBI:43474"/>
        <dbReference type="ChEBI" id="CHEBI:57451"/>
        <dbReference type="ChEBI" id="CHEBI:456216"/>
        <dbReference type="EC" id="6.3.2.12"/>
    </reaction>
</comment>
<evidence type="ECO:0000256" key="11">
    <source>
        <dbReference type="ARBA" id="ARBA00022741"/>
    </source>
</evidence>
<dbReference type="EC" id="6.3.2.17" evidence="7"/>
<evidence type="ECO:0000256" key="3">
    <source>
        <dbReference type="ARBA" id="ARBA00004799"/>
    </source>
</evidence>
<name>A0A4Q9VY45_9HYPH</name>
<dbReference type="InterPro" id="IPR013221">
    <property type="entry name" value="Mur_ligase_cen"/>
</dbReference>
<organism evidence="25 26">
    <name type="scientific">Siculibacillus lacustris</name>
    <dbReference type="NCBI Taxonomy" id="1549641"/>
    <lineage>
        <taxon>Bacteria</taxon>
        <taxon>Pseudomonadati</taxon>
        <taxon>Pseudomonadota</taxon>
        <taxon>Alphaproteobacteria</taxon>
        <taxon>Hyphomicrobiales</taxon>
        <taxon>Ancalomicrobiaceae</taxon>
        <taxon>Siculibacillus</taxon>
    </lineage>
</organism>
<dbReference type="GO" id="GO:0046656">
    <property type="term" value="P:folic acid biosynthetic process"/>
    <property type="evidence" value="ECO:0007669"/>
    <property type="project" value="UniProtKB-KW"/>
</dbReference>
<evidence type="ECO:0000256" key="7">
    <source>
        <dbReference type="ARBA" id="ARBA00013025"/>
    </source>
</evidence>
<dbReference type="GO" id="GO:0005524">
    <property type="term" value="F:ATP binding"/>
    <property type="evidence" value="ECO:0007669"/>
    <property type="project" value="UniProtKB-KW"/>
</dbReference>
<comment type="pathway">
    <text evidence="3">Cofactor biosynthesis; tetrahydrofolate biosynthesis; 7,8-dihydrofolate from 2-amino-4-hydroxy-6-hydroxymethyl-7,8-dihydropteridine diphosphate and 4-aminobenzoate: step 2/2.</text>
</comment>
<dbReference type="GO" id="GO:0008841">
    <property type="term" value="F:dihydrofolate synthase activity"/>
    <property type="evidence" value="ECO:0007669"/>
    <property type="project" value="UniProtKB-EC"/>
</dbReference>
<keyword evidence="11 22" id="KW-0547">Nucleotide-binding</keyword>